<dbReference type="InterPro" id="IPR039425">
    <property type="entry name" value="RNA_pol_sigma-70-like"/>
</dbReference>
<gene>
    <name evidence="8" type="ORF">BLA60_39920</name>
</gene>
<protein>
    <submittedName>
        <fullName evidence="8">RNA polymerase subunit sigma</fullName>
    </submittedName>
</protein>
<dbReference type="AlphaFoldDB" id="A0A7Z0WE82"/>
<dbReference type="InterPro" id="IPR036388">
    <property type="entry name" value="WH-like_DNA-bd_sf"/>
</dbReference>
<keyword evidence="4" id="KW-0238">DNA-binding</keyword>
<dbReference type="GO" id="GO:0003677">
    <property type="term" value="F:DNA binding"/>
    <property type="evidence" value="ECO:0007669"/>
    <property type="project" value="UniProtKB-KW"/>
</dbReference>
<dbReference type="Pfam" id="PF04542">
    <property type="entry name" value="Sigma70_r2"/>
    <property type="match status" value="1"/>
</dbReference>
<dbReference type="PANTHER" id="PTHR43133:SF8">
    <property type="entry name" value="RNA POLYMERASE SIGMA FACTOR HI_1459-RELATED"/>
    <property type="match status" value="1"/>
</dbReference>
<dbReference type="OrthoDB" id="4990598at2"/>
<keyword evidence="2" id="KW-0805">Transcription regulation</keyword>
<evidence type="ECO:0000313" key="8">
    <source>
        <dbReference type="EMBL" id="OLF04675.1"/>
    </source>
</evidence>
<name>A0A7Z0WE82_9PSEU</name>
<accession>A0A7Z0WE82</accession>
<sequence length="294" mass="30716">MATVPADIEGPSDAELIDAVRKGTVSAYGSLYERHVAAAYNLARQLTRSPAEADDLVSEAFAKVLDTLRAGRGPDSAFRAYLLTALRHTAYDKTRRDRKVELSDDVESAGGAAVAEPFSDTAVAGLERSLAAQAFARLPERWQAVLWHTEIERQSPAEVAPILGLTANGVSALAYRAREGLRQAYLQVHLSEITDSRCRAAAERLGAFTRSGLAKREKAQVEAHLDECDRCRGLAAELAYVNGAMREVVAPLVLGAGALGYLSPVAQGTTAVVATTTVGAAGAGGAAAGAAAAG</sequence>
<organism evidence="8 9">
    <name type="scientific">Actinophytocola xinjiangensis</name>
    <dbReference type="NCBI Taxonomy" id="485602"/>
    <lineage>
        <taxon>Bacteria</taxon>
        <taxon>Bacillati</taxon>
        <taxon>Actinomycetota</taxon>
        <taxon>Actinomycetes</taxon>
        <taxon>Pseudonocardiales</taxon>
        <taxon>Pseudonocardiaceae</taxon>
    </lineage>
</organism>
<comment type="similarity">
    <text evidence="1">Belongs to the sigma-70 factor family. ECF subfamily.</text>
</comment>
<dbReference type="Pfam" id="PF13490">
    <property type="entry name" value="zf-HC2"/>
    <property type="match status" value="1"/>
</dbReference>
<keyword evidence="5" id="KW-0804">Transcription</keyword>
<evidence type="ECO:0000256" key="2">
    <source>
        <dbReference type="ARBA" id="ARBA00023015"/>
    </source>
</evidence>
<feature type="non-terminal residue" evidence="8">
    <location>
        <position position="294"/>
    </location>
</feature>
<evidence type="ECO:0000256" key="1">
    <source>
        <dbReference type="ARBA" id="ARBA00010641"/>
    </source>
</evidence>
<dbReference type="InterPro" id="IPR013324">
    <property type="entry name" value="RNA_pol_sigma_r3/r4-like"/>
</dbReference>
<dbReference type="GO" id="GO:0006352">
    <property type="term" value="P:DNA-templated transcription initiation"/>
    <property type="evidence" value="ECO:0007669"/>
    <property type="project" value="InterPro"/>
</dbReference>
<feature type="domain" description="RNA polymerase sigma-70 region 2" evidence="6">
    <location>
        <begin position="31"/>
        <end position="99"/>
    </location>
</feature>
<dbReference type="InterPro" id="IPR013325">
    <property type="entry name" value="RNA_pol_sigma_r2"/>
</dbReference>
<evidence type="ECO:0000256" key="4">
    <source>
        <dbReference type="ARBA" id="ARBA00023125"/>
    </source>
</evidence>
<evidence type="ECO:0000256" key="3">
    <source>
        <dbReference type="ARBA" id="ARBA00023082"/>
    </source>
</evidence>
<evidence type="ECO:0000259" key="6">
    <source>
        <dbReference type="Pfam" id="PF04542"/>
    </source>
</evidence>
<feature type="domain" description="Putative zinc-finger" evidence="7">
    <location>
        <begin position="198"/>
        <end position="232"/>
    </location>
</feature>
<dbReference type="EMBL" id="MSIF01000040">
    <property type="protein sequence ID" value="OLF04675.1"/>
    <property type="molecule type" value="Genomic_DNA"/>
</dbReference>
<evidence type="ECO:0000313" key="9">
    <source>
        <dbReference type="Proteomes" id="UP000185696"/>
    </source>
</evidence>
<dbReference type="GO" id="GO:0016987">
    <property type="term" value="F:sigma factor activity"/>
    <property type="evidence" value="ECO:0007669"/>
    <property type="project" value="UniProtKB-KW"/>
</dbReference>
<dbReference type="InterPro" id="IPR041916">
    <property type="entry name" value="Anti_sigma_zinc_sf"/>
</dbReference>
<dbReference type="Gene3D" id="1.10.10.10">
    <property type="entry name" value="Winged helix-like DNA-binding domain superfamily/Winged helix DNA-binding domain"/>
    <property type="match status" value="1"/>
</dbReference>
<dbReference type="Gene3D" id="1.10.10.1320">
    <property type="entry name" value="Anti-sigma factor, zinc-finger domain"/>
    <property type="match status" value="1"/>
</dbReference>
<dbReference type="Gene3D" id="1.10.1740.10">
    <property type="match status" value="1"/>
</dbReference>
<keyword evidence="3" id="KW-0731">Sigma factor</keyword>
<comment type="caution">
    <text evidence="8">The sequence shown here is derived from an EMBL/GenBank/DDBJ whole genome shotgun (WGS) entry which is preliminary data.</text>
</comment>
<dbReference type="InterPro" id="IPR027383">
    <property type="entry name" value="Znf_put"/>
</dbReference>
<proteinExistence type="inferred from homology"/>
<evidence type="ECO:0000259" key="7">
    <source>
        <dbReference type="Pfam" id="PF13490"/>
    </source>
</evidence>
<keyword evidence="9" id="KW-1185">Reference proteome</keyword>
<dbReference type="NCBIfam" id="TIGR02937">
    <property type="entry name" value="sigma70-ECF"/>
    <property type="match status" value="1"/>
</dbReference>
<dbReference type="SUPFAM" id="SSF88659">
    <property type="entry name" value="Sigma3 and sigma4 domains of RNA polymerase sigma factors"/>
    <property type="match status" value="1"/>
</dbReference>
<dbReference type="InterPro" id="IPR014284">
    <property type="entry name" value="RNA_pol_sigma-70_dom"/>
</dbReference>
<dbReference type="SUPFAM" id="SSF88946">
    <property type="entry name" value="Sigma2 domain of RNA polymerase sigma factors"/>
    <property type="match status" value="1"/>
</dbReference>
<dbReference type="Proteomes" id="UP000185696">
    <property type="component" value="Unassembled WGS sequence"/>
</dbReference>
<dbReference type="InterPro" id="IPR007627">
    <property type="entry name" value="RNA_pol_sigma70_r2"/>
</dbReference>
<reference evidence="8 9" key="1">
    <citation type="submission" date="2016-12" db="EMBL/GenBank/DDBJ databases">
        <title>The draft genome sequence of Actinophytocola xinjiangensis.</title>
        <authorList>
            <person name="Wang W."/>
            <person name="Yuan L."/>
        </authorList>
    </citation>
    <scope>NUCLEOTIDE SEQUENCE [LARGE SCALE GENOMIC DNA]</scope>
    <source>
        <strain evidence="8 9">CGMCC 4.4663</strain>
    </source>
</reference>
<dbReference type="RefSeq" id="WP_154814943.1">
    <property type="nucleotide sequence ID" value="NZ_MSIF01000040.1"/>
</dbReference>
<dbReference type="PANTHER" id="PTHR43133">
    <property type="entry name" value="RNA POLYMERASE ECF-TYPE SIGMA FACTO"/>
    <property type="match status" value="1"/>
</dbReference>
<evidence type="ECO:0000256" key="5">
    <source>
        <dbReference type="ARBA" id="ARBA00023163"/>
    </source>
</evidence>